<dbReference type="InterPro" id="IPR050925">
    <property type="entry name" value="Rhomboid_protease_S54"/>
</dbReference>
<feature type="transmembrane region" description="Helical" evidence="7">
    <location>
        <begin position="344"/>
        <end position="363"/>
    </location>
</feature>
<protein>
    <submittedName>
        <fullName evidence="9">Rhomboid protease GluP</fullName>
    </submittedName>
</protein>
<dbReference type="AlphaFoldDB" id="A0A511ZIW3"/>
<keyword evidence="9" id="KW-0645">Protease</keyword>
<evidence type="ECO:0000256" key="3">
    <source>
        <dbReference type="ARBA" id="ARBA00022692"/>
    </source>
</evidence>
<comment type="subcellular location">
    <subcellularLocation>
        <location evidence="1">Membrane</location>
        <topology evidence="1">Multi-pass membrane protein</topology>
    </subcellularLocation>
</comment>
<feature type="transmembrane region" description="Helical" evidence="7">
    <location>
        <begin position="185"/>
        <end position="203"/>
    </location>
</feature>
<keyword evidence="10" id="KW-1185">Reference proteome</keyword>
<keyword evidence="5 7" id="KW-1133">Transmembrane helix</keyword>
<comment type="similarity">
    <text evidence="2">Belongs to the peptidase S54 family.</text>
</comment>
<dbReference type="GO" id="GO:0016020">
    <property type="term" value="C:membrane"/>
    <property type="evidence" value="ECO:0007669"/>
    <property type="project" value="UniProtKB-SubCell"/>
</dbReference>
<dbReference type="PANTHER" id="PTHR43731:SF14">
    <property type="entry name" value="PRESENILIN-ASSOCIATED RHOMBOID-LIKE PROTEIN, MITOCHONDRIAL"/>
    <property type="match status" value="1"/>
</dbReference>
<dbReference type="Gene3D" id="1.25.40.10">
    <property type="entry name" value="Tetratricopeptide repeat domain"/>
    <property type="match status" value="1"/>
</dbReference>
<dbReference type="STRING" id="582851.GCA_900162665_00563"/>
<evidence type="ECO:0000313" key="9">
    <source>
        <dbReference type="EMBL" id="GEN87384.1"/>
    </source>
</evidence>
<evidence type="ECO:0000256" key="5">
    <source>
        <dbReference type="ARBA" id="ARBA00022989"/>
    </source>
</evidence>
<dbReference type="PANTHER" id="PTHR43731">
    <property type="entry name" value="RHOMBOID PROTEASE"/>
    <property type="match status" value="1"/>
</dbReference>
<evidence type="ECO:0000313" key="10">
    <source>
        <dbReference type="Proteomes" id="UP000321558"/>
    </source>
</evidence>
<comment type="caution">
    <text evidence="9">The sequence shown here is derived from an EMBL/GenBank/DDBJ whole genome shotgun (WGS) entry which is preliminary data.</text>
</comment>
<dbReference type="EMBL" id="BJYM01000008">
    <property type="protein sequence ID" value="GEN87384.1"/>
    <property type="molecule type" value="Genomic_DNA"/>
</dbReference>
<dbReference type="GO" id="GO:0004252">
    <property type="term" value="F:serine-type endopeptidase activity"/>
    <property type="evidence" value="ECO:0007669"/>
    <property type="project" value="InterPro"/>
</dbReference>
<feature type="transmembrane region" description="Helical" evidence="7">
    <location>
        <begin position="372"/>
        <end position="390"/>
    </location>
</feature>
<accession>A0A511ZIW3</accession>
<feature type="transmembrane region" description="Helical" evidence="7">
    <location>
        <begin position="268"/>
        <end position="288"/>
    </location>
</feature>
<evidence type="ECO:0000256" key="2">
    <source>
        <dbReference type="ARBA" id="ARBA00009045"/>
    </source>
</evidence>
<keyword evidence="4" id="KW-0378">Hydrolase</keyword>
<evidence type="ECO:0000256" key="1">
    <source>
        <dbReference type="ARBA" id="ARBA00004141"/>
    </source>
</evidence>
<keyword evidence="6 7" id="KW-0472">Membrane</keyword>
<feature type="transmembrane region" description="Helical" evidence="7">
    <location>
        <begin position="319"/>
        <end position="338"/>
    </location>
</feature>
<evidence type="ECO:0000256" key="7">
    <source>
        <dbReference type="SAM" id="Phobius"/>
    </source>
</evidence>
<evidence type="ECO:0000256" key="4">
    <source>
        <dbReference type="ARBA" id="ARBA00022801"/>
    </source>
</evidence>
<sequence length="515" mass="58906">MDVHMQYRAYELVRKLTEQGFQIIAGDYKTDEVWMERKAGGKSDIIRVKPQTFDWSNQLRQDSQTAYQQMQRIRQAIASVNAELYLIYIAEEHPVDEWEELKKPFGEGNKKSPRMHIYYLDREDEESEINLLSQDLNISLSGEDKRNLDDTEKEAAANHMKNTLFQKIQEEQENRKKIFSFSTPLFTYILIALNIVIFILQITRGNIENTQHLIDMGANFNLLVMEGEWWRFFSSMFLHLNFLHLIMNMLALYYLGTAIERIFGRTRFLFIYFLGGLAGSIASFATSINVSVGASGAIFALFGALLLFGLIYKQIFFQTMGMNIILILGVNLLLGFTVPEIDMGAHLGGLAGGFLIAAAVYVPNKKNQKNQLLGLIGFIILSIGLFIYGWSFNSSSPEMKLIEAETLIEDENFSEIISVTTEALDETADSELIPYLLFHRSYAYIQELEFAKAIEDLEAAIQYDERIPEMYHNLAILYSQQGASTQEIEDIINEGLEQFPGNEELSNIKNKLQSY</sequence>
<dbReference type="InterPro" id="IPR022764">
    <property type="entry name" value="Peptidase_S54_rhomboid_dom"/>
</dbReference>
<name>A0A511ZIW3_9BACI</name>
<dbReference type="SUPFAM" id="SSF48452">
    <property type="entry name" value="TPR-like"/>
    <property type="match status" value="1"/>
</dbReference>
<dbReference type="InterPro" id="IPR035952">
    <property type="entry name" value="Rhomboid-like_sf"/>
</dbReference>
<feature type="domain" description="Peptidase S54 rhomboid" evidence="8">
    <location>
        <begin position="227"/>
        <end position="360"/>
    </location>
</feature>
<dbReference type="OrthoDB" id="9813074at2"/>
<keyword evidence="3 7" id="KW-0812">Transmembrane</keyword>
<reference evidence="9 10" key="1">
    <citation type="submission" date="2019-07" db="EMBL/GenBank/DDBJ databases">
        <title>Whole genome shotgun sequence of Oceanobacillus sojae NBRC 105379.</title>
        <authorList>
            <person name="Hosoyama A."/>
            <person name="Uohara A."/>
            <person name="Ohji S."/>
            <person name="Ichikawa N."/>
        </authorList>
    </citation>
    <scope>NUCLEOTIDE SEQUENCE [LARGE SCALE GENOMIC DNA]</scope>
    <source>
        <strain evidence="9 10">NBRC 105379</strain>
    </source>
</reference>
<dbReference type="SUPFAM" id="SSF144091">
    <property type="entry name" value="Rhomboid-like"/>
    <property type="match status" value="1"/>
</dbReference>
<feature type="transmembrane region" description="Helical" evidence="7">
    <location>
        <begin position="232"/>
        <end position="256"/>
    </location>
</feature>
<evidence type="ECO:0000256" key="6">
    <source>
        <dbReference type="ARBA" id="ARBA00023136"/>
    </source>
</evidence>
<dbReference type="Gene3D" id="1.20.1540.10">
    <property type="entry name" value="Rhomboid-like"/>
    <property type="match status" value="1"/>
</dbReference>
<organism evidence="9 10">
    <name type="scientific">Oceanobacillus sojae</name>
    <dbReference type="NCBI Taxonomy" id="582851"/>
    <lineage>
        <taxon>Bacteria</taxon>
        <taxon>Bacillati</taxon>
        <taxon>Bacillota</taxon>
        <taxon>Bacilli</taxon>
        <taxon>Bacillales</taxon>
        <taxon>Bacillaceae</taxon>
        <taxon>Oceanobacillus</taxon>
    </lineage>
</organism>
<evidence type="ECO:0000259" key="8">
    <source>
        <dbReference type="Pfam" id="PF01694"/>
    </source>
</evidence>
<proteinExistence type="inferred from homology"/>
<dbReference type="InterPro" id="IPR011990">
    <property type="entry name" value="TPR-like_helical_dom_sf"/>
</dbReference>
<dbReference type="GO" id="GO:0006508">
    <property type="term" value="P:proteolysis"/>
    <property type="evidence" value="ECO:0007669"/>
    <property type="project" value="UniProtKB-KW"/>
</dbReference>
<gene>
    <name evidence="9" type="primary">gluP</name>
    <name evidence="9" type="ORF">OSO01_21230</name>
</gene>
<dbReference type="Proteomes" id="UP000321558">
    <property type="component" value="Unassembled WGS sequence"/>
</dbReference>
<feature type="transmembrane region" description="Helical" evidence="7">
    <location>
        <begin position="294"/>
        <end position="312"/>
    </location>
</feature>
<dbReference type="Pfam" id="PF01694">
    <property type="entry name" value="Rhomboid"/>
    <property type="match status" value="1"/>
</dbReference>
<dbReference type="RefSeq" id="WP_147210367.1">
    <property type="nucleotide sequence ID" value="NZ_BJYM01000008.1"/>
</dbReference>